<comment type="caution">
    <text evidence="1">The sequence shown here is derived from an EMBL/GenBank/DDBJ whole genome shotgun (WGS) entry which is preliminary data.</text>
</comment>
<dbReference type="Proteomes" id="UP000253918">
    <property type="component" value="Unassembled WGS sequence"/>
</dbReference>
<organism evidence="1 2">
    <name type="scientific">Sphingomonas aracearum</name>
    <dbReference type="NCBI Taxonomy" id="2283317"/>
    <lineage>
        <taxon>Bacteria</taxon>
        <taxon>Pseudomonadati</taxon>
        <taxon>Pseudomonadota</taxon>
        <taxon>Alphaproteobacteria</taxon>
        <taxon>Sphingomonadales</taxon>
        <taxon>Sphingomonadaceae</taxon>
        <taxon>Sphingomonas</taxon>
    </lineage>
</organism>
<keyword evidence="2" id="KW-1185">Reference proteome</keyword>
<dbReference type="EMBL" id="QQNB01000001">
    <property type="protein sequence ID" value="RDE07411.1"/>
    <property type="molecule type" value="Genomic_DNA"/>
</dbReference>
<name>A0A369W5P6_9SPHN</name>
<sequence>MRGVLSRVIGAAVGAELDKRDGSGGLKGAAVGMIAMGAMRRMGPLGMALGAAYVAKKAYDRRKSVRA</sequence>
<dbReference type="AlphaFoldDB" id="A0A369W5P6"/>
<reference evidence="1 2" key="1">
    <citation type="submission" date="2018-07" db="EMBL/GenBank/DDBJ databases">
        <title>a novel species of Sphingomonas isolated from the rhizosphere soil of Araceae plant.</title>
        <authorList>
            <person name="Zhiyong W."/>
            <person name="Qinglan Z."/>
            <person name="Zhiwei F."/>
            <person name="Ding X."/>
            <person name="Gejiao W."/>
            <person name="Shixue Z."/>
        </authorList>
    </citation>
    <scope>NUCLEOTIDE SEQUENCE [LARGE SCALE GENOMIC DNA]</scope>
    <source>
        <strain evidence="1 2">WZY 27</strain>
    </source>
</reference>
<proteinExistence type="predicted"/>
<accession>A0A369W5P6</accession>
<gene>
    <name evidence="1" type="ORF">DVW87_01250</name>
</gene>
<protein>
    <submittedName>
        <fullName evidence="1">Uncharacterized protein</fullName>
    </submittedName>
</protein>
<evidence type="ECO:0000313" key="2">
    <source>
        <dbReference type="Proteomes" id="UP000253918"/>
    </source>
</evidence>
<evidence type="ECO:0000313" key="1">
    <source>
        <dbReference type="EMBL" id="RDE07411.1"/>
    </source>
</evidence>